<feature type="transmembrane region" description="Helical" evidence="6">
    <location>
        <begin position="25"/>
        <end position="54"/>
    </location>
</feature>
<feature type="transmembrane region" description="Helical" evidence="6">
    <location>
        <begin position="241"/>
        <end position="260"/>
    </location>
</feature>
<evidence type="ECO:0000256" key="1">
    <source>
        <dbReference type="ARBA" id="ARBA00004651"/>
    </source>
</evidence>
<dbReference type="Proteomes" id="UP000008207">
    <property type="component" value="Chromosome"/>
</dbReference>
<dbReference type="RefSeq" id="WP_015929776.1">
    <property type="nucleotide sequence ID" value="NC_011894.1"/>
</dbReference>
<evidence type="ECO:0000256" key="6">
    <source>
        <dbReference type="SAM" id="Phobius"/>
    </source>
</evidence>
<evidence type="ECO:0000313" key="8">
    <source>
        <dbReference type="Proteomes" id="UP000008207"/>
    </source>
</evidence>
<dbReference type="InterPro" id="IPR002797">
    <property type="entry name" value="Polysacc_synth"/>
</dbReference>
<feature type="transmembrane region" description="Helical" evidence="6">
    <location>
        <begin position="328"/>
        <end position="352"/>
    </location>
</feature>
<feature type="transmembrane region" description="Helical" evidence="6">
    <location>
        <begin position="143"/>
        <end position="164"/>
    </location>
</feature>
<feature type="transmembrane region" description="Helical" evidence="6">
    <location>
        <begin position="391"/>
        <end position="409"/>
    </location>
</feature>
<keyword evidence="2" id="KW-1003">Cell membrane</keyword>
<sequence>MRAVGLQPAEAPAARSDRLAYLRRLASSVAGSGVLLFGLKLTGCALGLAMHLAFARLLGAAAYGTFATAFNAAALIALFAAGGVPLTASRFLPVYLSSGARAEARAFLETVAAVTVGGGLLGGGLLVGAALVLDASDVDQARALAAASPLVLLLAAAQTATALLQALHRPFAAEAAFLVVRPLAAIGVGAVLALPAFGLLNAVTALIAVGLASTAALVATARSLRRAIARHELTARGRPRLAIWVPPGLLLLFLVGGAALTERLDIIVVSAFADPEAAGIYSVAARFAALISLGTAAATVRALPLLAEQLQRGARDAAARTLAQASRAAFALAAAAGLMLATAAGPLLGLFGPGFQDGTTVLCLLAAAHVALAAGGAASTALIASGNERRIAYVTGLGILANVAANLLLVPRFGMTGAAAATCATMALTGLGLALTARQVLGLAVFAGRDLRAEGRV</sequence>
<dbReference type="InterPro" id="IPR050833">
    <property type="entry name" value="Poly_Biosynth_Transport"/>
</dbReference>
<dbReference type="GO" id="GO:0005886">
    <property type="term" value="C:plasma membrane"/>
    <property type="evidence" value="ECO:0007669"/>
    <property type="project" value="UniProtKB-SubCell"/>
</dbReference>
<feature type="transmembrane region" description="Helical" evidence="6">
    <location>
        <begin position="280"/>
        <end position="307"/>
    </location>
</feature>
<dbReference type="KEGG" id="mno:Mnod_3178"/>
<accession>B8IJQ9</accession>
<feature type="transmembrane region" description="Helical" evidence="6">
    <location>
        <begin position="199"/>
        <end position="220"/>
    </location>
</feature>
<comment type="subcellular location">
    <subcellularLocation>
        <location evidence="1">Cell membrane</location>
        <topology evidence="1">Multi-pass membrane protein</topology>
    </subcellularLocation>
</comment>
<keyword evidence="3 6" id="KW-0812">Transmembrane</keyword>
<feature type="transmembrane region" description="Helical" evidence="6">
    <location>
        <begin position="107"/>
        <end position="131"/>
    </location>
</feature>
<dbReference type="PANTHER" id="PTHR30250:SF11">
    <property type="entry name" value="O-ANTIGEN TRANSPORTER-RELATED"/>
    <property type="match status" value="1"/>
</dbReference>
<protein>
    <submittedName>
        <fullName evidence="7">Polysaccharide biosynthesis protein</fullName>
    </submittedName>
</protein>
<evidence type="ECO:0000256" key="2">
    <source>
        <dbReference type="ARBA" id="ARBA00022475"/>
    </source>
</evidence>
<evidence type="ECO:0000256" key="4">
    <source>
        <dbReference type="ARBA" id="ARBA00022989"/>
    </source>
</evidence>
<dbReference type="Pfam" id="PF01943">
    <property type="entry name" value="Polysacc_synt"/>
    <property type="match status" value="1"/>
</dbReference>
<dbReference type="STRING" id="460265.Mnod_3178"/>
<evidence type="ECO:0000256" key="3">
    <source>
        <dbReference type="ARBA" id="ARBA00022692"/>
    </source>
</evidence>
<dbReference type="OrthoDB" id="10008489at2"/>
<dbReference type="AlphaFoldDB" id="B8IJQ9"/>
<keyword evidence="8" id="KW-1185">Reference proteome</keyword>
<evidence type="ECO:0000313" key="7">
    <source>
        <dbReference type="EMBL" id="ACL58107.1"/>
    </source>
</evidence>
<keyword evidence="4 6" id="KW-1133">Transmembrane helix</keyword>
<feature type="transmembrane region" description="Helical" evidence="6">
    <location>
        <begin position="171"/>
        <end position="193"/>
    </location>
</feature>
<dbReference type="eggNOG" id="COG2244">
    <property type="taxonomic scope" value="Bacteria"/>
</dbReference>
<evidence type="ECO:0000256" key="5">
    <source>
        <dbReference type="ARBA" id="ARBA00023136"/>
    </source>
</evidence>
<gene>
    <name evidence="7" type="ordered locus">Mnod_3178</name>
</gene>
<dbReference type="HOGENOM" id="CLU_022017_5_1_5"/>
<keyword evidence="5 6" id="KW-0472">Membrane</keyword>
<proteinExistence type="predicted"/>
<reference evidence="7 8" key="1">
    <citation type="submission" date="2009-01" db="EMBL/GenBank/DDBJ databases">
        <title>Complete sequence of chromosome of Methylobacterium nodulans ORS 2060.</title>
        <authorList>
            <consortium name="US DOE Joint Genome Institute"/>
            <person name="Lucas S."/>
            <person name="Copeland A."/>
            <person name="Lapidus A."/>
            <person name="Glavina del Rio T."/>
            <person name="Dalin E."/>
            <person name="Tice H."/>
            <person name="Bruce D."/>
            <person name="Goodwin L."/>
            <person name="Pitluck S."/>
            <person name="Sims D."/>
            <person name="Brettin T."/>
            <person name="Detter J.C."/>
            <person name="Han C."/>
            <person name="Larimer F."/>
            <person name="Land M."/>
            <person name="Hauser L."/>
            <person name="Kyrpides N."/>
            <person name="Ivanova N."/>
            <person name="Marx C.J."/>
            <person name="Richardson P."/>
        </authorList>
    </citation>
    <scope>NUCLEOTIDE SEQUENCE [LARGE SCALE GENOMIC DNA]</scope>
    <source>
        <strain evidence="8">LMG 21967 / CNCM I-2342 / ORS 2060</strain>
    </source>
</reference>
<name>B8IJQ9_METNO</name>
<organism evidence="7 8">
    <name type="scientific">Methylobacterium nodulans (strain LMG 21967 / CNCM I-2342 / ORS 2060)</name>
    <dbReference type="NCBI Taxonomy" id="460265"/>
    <lineage>
        <taxon>Bacteria</taxon>
        <taxon>Pseudomonadati</taxon>
        <taxon>Pseudomonadota</taxon>
        <taxon>Alphaproteobacteria</taxon>
        <taxon>Hyphomicrobiales</taxon>
        <taxon>Methylobacteriaceae</taxon>
        <taxon>Methylobacterium</taxon>
    </lineage>
</organism>
<dbReference type="EMBL" id="CP001349">
    <property type="protein sequence ID" value="ACL58107.1"/>
    <property type="molecule type" value="Genomic_DNA"/>
</dbReference>
<feature type="transmembrane region" description="Helical" evidence="6">
    <location>
        <begin position="60"/>
        <end position="86"/>
    </location>
</feature>
<feature type="transmembrane region" description="Helical" evidence="6">
    <location>
        <begin position="358"/>
        <end position="384"/>
    </location>
</feature>
<dbReference type="PANTHER" id="PTHR30250">
    <property type="entry name" value="PST FAMILY PREDICTED COLANIC ACID TRANSPORTER"/>
    <property type="match status" value="1"/>
</dbReference>